<protein>
    <recommendedName>
        <fullName evidence="4">DoxX family membrane protein</fullName>
    </recommendedName>
</protein>
<keyword evidence="1" id="KW-0812">Transmembrane</keyword>
<reference evidence="2" key="1">
    <citation type="submission" date="2022-03" db="EMBL/GenBank/DDBJ databases">
        <title>Cryobacterium sp. nov. strain ZS14-85, isolated from Antarctic soil.</title>
        <authorList>
            <person name="Li J."/>
            <person name="Niu G."/>
        </authorList>
    </citation>
    <scope>NUCLEOTIDE SEQUENCE</scope>
    <source>
        <strain evidence="2">ZS14-85</strain>
    </source>
</reference>
<dbReference type="PANTHER" id="PTHR36974">
    <property type="entry name" value="MEMBRANE PROTEIN-RELATED"/>
    <property type="match status" value="1"/>
</dbReference>
<proteinExistence type="predicted"/>
<dbReference type="AlphaFoldDB" id="A0AA41QV28"/>
<accession>A0AA41QV28</accession>
<evidence type="ECO:0000313" key="3">
    <source>
        <dbReference type="Proteomes" id="UP001165341"/>
    </source>
</evidence>
<evidence type="ECO:0008006" key="4">
    <source>
        <dbReference type="Google" id="ProtNLM"/>
    </source>
</evidence>
<feature type="transmembrane region" description="Helical" evidence="1">
    <location>
        <begin position="63"/>
        <end position="81"/>
    </location>
</feature>
<sequence length="148" mass="16080">MSRAAENSISVRTSSTKTSLPRTIGRIALGAFLLFAGISHLTWSRAEFLAQVPSWVPLDRDAVVLLSGVAEVGLGGALVALPGRRITVGWLVAVFFVAVFPGNIAQFVTRTDAFGLDSDRARGIRLLFQPLLVVWALWSAGVLHRRRR</sequence>
<gene>
    <name evidence="2" type="ORF">MQH31_06985</name>
</gene>
<dbReference type="EMBL" id="JALGAR010000001">
    <property type="protein sequence ID" value="MCI4657552.1"/>
    <property type="molecule type" value="Genomic_DNA"/>
</dbReference>
<evidence type="ECO:0000313" key="2">
    <source>
        <dbReference type="EMBL" id="MCI4657552.1"/>
    </source>
</evidence>
<dbReference type="RefSeq" id="WP_243011422.1">
    <property type="nucleotide sequence ID" value="NZ_JALGAR010000001.1"/>
</dbReference>
<feature type="transmembrane region" description="Helical" evidence="1">
    <location>
        <begin position="24"/>
        <end position="43"/>
    </location>
</feature>
<dbReference type="Proteomes" id="UP001165341">
    <property type="component" value="Unassembled WGS sequence"/>
</dbReference>
<feature type="transmembrane region" description="Helical" evidence="1">
    <location>
        <begin position="88"/>
        <end position="106"/>
    </location>
</feature>
<keyword evidence="1" id="KW-0472">Membrane</keyword>
<organism evidence="2 3">
    <name type="scientific">Cryobacterium zhongshanensis</name>
    <dbReference type="NCBI Taxonomy" id="2928153"/>
    <lineage>
        <taxon>Bacteria</taxon>
        <taxon>Bacillati</taxon>
        <taxon>Actinomycetota</taxon>
        <taxon>Actinomycetes</taxon>
        <taxon>Micrococcales</taxon>
        <taxon>Microbacteriaceae</taxon>
        <taxon>Cryobacterium</taxon>
    </lineage>
</organism>
<name>A0AA41QV28_9MICO</name>
<evidence type="ECO:0000256" key="1">
    <source>
        <dbReference type="SAM" id="Phobius"/>
    </source>
</evidence>
<comment type="caution">
    <text evidence="2">The sequence shown here is derived from an EMBL/GenBank/DDBJ whole genome shotgun (WGS) entry which is preliminary data.</text>
</comment>
<feature type="transmembrane region" description="Helical" evidence="1">
    <location>
        <begin position="126"/>
        <end position="143"/>
    </location>
</feature>
<keyword evidence="3" id="KW-1185">Reference proteome</keyword>
<keyword evidence="1" id="KW-1133">Transmembrane helix</keyword>
<dbReference type="PANTHER" id="PTHR36974:SF1">
    <property type="entry name" value="DOXX FAMILY MEMBRANE PROTEIN"/>
    <property type="match status" value="1"/>
</dbReference>